<evidence type="ECO:0000256" key="1">
    <source>
        <dbReference type="SAM" id="Phobius"/>
    </source>
</evidence>
<evidence type="ECO:0000313" key="3">
    <source>
        <dbReference type="Proteomes" id="UP001461498"/>
    </source>
</evidence>
<feature type="transmembrane region" description="Helical" evidence="1">
    <location>
        <begin position="6"/>
        <end position="29"/>
    </location>
</feature>
<dbReference type="EMBL" id="JAPXFL010000005">
    <property type="protein sequence ID" value="KAK9506325.1"/>
    <property type="molecule type" value="Genomic_DNA"/>
</dbReference>
<reference evidence="2 3" key="1">
    <citation type="submission" date="2022-12" db="EMBL/GenBank/DDBJ databases">
        <title>Chromosome-level genome assembly of true bugs.</title>
        <authorList>
            <person name="Ma L."/>
            <person name="Li H."/>
        </authorList>
    </citation>
    <scope>NUCLEOTIDE SEQUENCE [LARGE SCALE GENOMIC DNA]</scope>
    <source>
        <strain evidence="2">Lab_2022b</strain>
    </source>
</reference>
<accession>A0AAW1DD76</accession>
<keyword evidence="1" id="KW-1133">Transmembrane helix</keyword>
<organism evidence="2 3">
    <name type="scientific">Rhynocoris fuscipes</name>
    <dbReference type="NCBI Taxonomy" id="488301"/>
    <lineage>
        <taxon>Eukaryota</taxon>
        <taxon>Metazoa</taxon>
        <taxon>Ecdysozoa</taxon>
        <taxon>Arthropoda</taxon>
        <taxon>Hexapoda</taxon>
        <taxon>Insecta</taxon>
        <taxon>Pterygota</taxon>
        <taxon>Neoptera</taxon>
        <taxon>Paraneoptera</taxon>
        <taxon>Hemiptera</taxon>
        <taxon>Heteroptera</taxon>
        <taxon>Panheteroptera</taxon>
        <taxon>Cimicomorpha</taxon>
        <taxon>Reduviidae</taxon>
        <taxon>Harpactorinae</taxon>
        <taxon>Harpactorini</taxon>
        <taxon>Rhynocoris</taxon>
    </lineage>
</organism>
<comment type="caution">
    <text evidence="2">The sequence shown here is derived from an EMBL/GenBank/DDBJ whole genome shotgun (WGS) entry which is preliminary data.</text>
</comment>
<keyword evidence="1" id="KW-0472">Membrane</keyword>
<keyword evidence="3" id="KW-1185">Reference proteome</keyword>
<gene>
    <name evidence="2" type="ORF">O3M35_008281</name>
</gene>
<protein>
    <submittedName>
        <fullName evidence="2">Uncharacterized protein</fullName>
    </submittedName>
</protein>
<name>A0AAW1DD76_9HEMI</name>
<dbReference type="Proteomes" id="UP001461498">
    <property type="component" value="Unassembled WGS sequence"/>
</dbReference>
<proteinExistence type="predicted"/>
<evidence type="ECO:0000313" key="2">
    <source>
        <dbReference type="EMBL" id="KAK9506325.1"/>
    </source>
</evidence>
<keyword evidence="1" id="KW-0812">Transmembrane</keyword>
<dbReference type="AlphaFoldDB" id="A0AAW1DD76"/>
<sequence>MERRETVVGIALITGAVFLLIAAAVALYFCCRKRRKPSTDIESEPAVTTTTRTLNGFLTFKTPLISTKTLG</sequence>